<dbReference type="EnsemblPlants" id="OB11G19300.1">
    <property type="protein sequence ID" value="OB11G19300.1"/>
    <property type="gene ID" value="OB11G19300"/>
</dbReference>
<dbReference type="AlphaFoldDB" id="J3N7Z4"/>
<protein>
    <submittedName>
        <fullName evidence="2">Uncharacterized protein</fullName>
    </submittedName>
</protein>
<feature type="compositionally biased region" description="Basic and acidic residues" evidence="1">
    <location>
        <begin position="92"/>
        <end position="103"/>
    </location>
</feature>
<reference evidence="2" key="1">
    <citation type="journal article" date="2013" name="Nat. Commun.">
        <title>Whole-genome sequencing of Oryza brachyantha reveals mechanisms underlying Oryza genome evolution.</title>
        <authorList>
            <person name="Chen J."/>
            <person name="Huang Q."/>
            <person name="Gao D."/>
            <person name="Wang J."/>
            <person name="Lang Y."/>
            <person name="Liu T."/>
            <person name="Li B."/>
            <person name="Bai Z."/>
            <person name="Luis Goicoechea J."/>
            <person name="Liang C."/>
            <person name="Chen C."/>
            <person name="Zhang W."/>
            <person name="Sun S."/>
            <person name="Liao Y."/>
            <person name="Zhang X."/>
            <person name="Yang L."/>
            <person name="Song C."/>
            <person name="Wang M."/>
            <person name="Shi J."/>
            <person name="Liu G."/>
            <person name="Liu J."/>
            <person name="Zhou H."/>
            <person name="Zhou W."/>
            <person name="Yu Q."/>
            <person name="An N."/>
            <person name="Chen Y."/>
            <person name="Cai Q."/>
            <person name="Wang B."/>
            <person name="Liu B."/>
            <person name="Min J."/>
            <person name="Huang Y."/>
            <person name="Wu H."/>
            <person name="Li Z."/>
            <person name="Zhang Y."/>
            <person name="Yin Y."/>
            <person name="Song W."/>
            <person name="Jiang J."/>
            <person name="Jackson S.A."/>
            <person name="Wing R.A."/>
            <person name="Wang J."/>
            <person name="Chen M."/>
        </authorList>
    </citation>
    <scope>NUCLEOTIDE SEQUENCE [LARGE SCALE GENOMIC DNA]</scope>
    <source>
        <strain evidence="2">cv. IRGC 101232</strain>
    </source>
</reference>
<evidence type="ECO:0000256" key="1">
    <source>
        <dbReference type="SAM" id="MobiDB-lite"/>
    </source>
</evidence>
<reference evidence="2" key="2">
    <citation type="submission" date="2013-04" db="UniProtKB">
        <authorList>
            <consortium name="EnsemblPlants"/>
        </authorList>
    </citation>
    <scope>IDENTIFICATION</scope>
</reference>
<evidence type="ECO:0000313" key="2">
    <source>
        <dbReference type="EnsemblPlants" id="OB11G19300.1"/>
    </source>
</evidence>
<dbReference type="Gramene" id="OB11G19300.1">
    <property type="protein sequence ID" value="OB11G19300.1"/>
    <property type="gene ID" value="OB11G19300"/>
</dbReference>
<organism evidence="2">
    <name type="scientific">Oryza brachyantha</name>
    <name type="common">malo sina</name>
    <dbReference type="NCBI Taxonomy" id="4533"/>
    <lineage>
        <taxon>Eukaryota</taxon>
        <taxon>Viridiplantae</taxon>
        <taxon>Streptophyta</taxon>
        <taxon>Embryophyta</taxon>
        <taxon>Tracheophyta</taxon>
        <taxon>Spermatophyta</taxon>
        <taxon>Magnoliopsida</taxon>
        <taxon>Liliopsida</taxon>
        <taxon>Poales</taxon>
        <taxon>Poaceae</taxon>
        <taxon>BOP clade</taxon>
        <taxon>Oryzoideae</taxon>
        <taxon>Oryzeae</taxon>
        <taxon>Oryzinae</taxon>
        <taxon>Oryza</taxon>
    </lineage>
</organism>
<feature type="compositionally biased region" description="Basic and acidic residues" evidence="1">
    <location>
        <begin position="31"/>
        <end position="47"/>
    </location>
</feature>
<dbReference type="HOGENOM" id="CLU_2018745_0_0_1"/>
<feature type="region of interest" description="Disordered" evidence="1">
    <location>
        <begin position="1"/>
        <end position="57"/>
    </location>
</feature>
<sequence length="123" mass="13062">MAEVEDSFAGTEPSHARRPSVLAPCSMESALRSERRNAGGGREKGEGNECTSPPSWLRPSPFYSLLTPCSHGDCAVRSEPSAAMEASLSDLSSREWGREGRGEEAEDVPAEPPVAGCGEERIG</sequence>
<name>J3N7Z4_ORYBR</name>
<accession>J3N7Z4</accession>
<proteinExistence type="predicted"/>
<dbReference type="Proteomes" id="UP000006038">
    <property type="component" value="Chromosome 11"/>
</dbReference>
<feature type="region of interest" description="Disordered" evidence="1">
    <location>
        <begin position="79"/>
        <end position="123"/>
    </location>
</feature>
<keyword evidence="3" id="KW-1185">Reference proteome</keyword>
<evidence type="ECO:0000313" key="3">
    <source>
        <dbReference type="Proteomes" id="UP000006038"/>
    </source>
</evidence>